<sequence>MPGLKSNKPRLYLAIYSTPDPNHLAFTFIVAPKTESNDPRVLDATKYRCRRNITNTSPASSMTQTISLTNGSQPLKWLVEKLAVNVATDPELLVRVCLGKLDNQRALEHALSKVPVSQNDPDFTPEWWMQMAWSQIQHEQILSKESKWTWATIQTTTSRYLQEKTKAERLSTQKRAVQPAPVYDMISKKELIA</sequence>
<proteinExistence type="predicted"/>
<dbReference type="Proteomes" id="UP000800092">
    <property type="component" value="Unassembled WGS sequence"/>
</dbReference>
<gene>
    <name evidence="1" type="ORF">EV356DRAFT_534883</name>
</gene>
<dbReference type="Pfam" id="PF21858">
    <property type="entry name" value="DUF6914"/>
    <property type="match status" value="1"/>
</dbReference>
<name>A0A6A6H2W0_VIRVR</name>
<organism evidence="1 2">
    <name type="scientific">Viridothelium virens</name>
    <name type="common">Speckled blister lichen</name>
    <name type="synonym">Trypethelium virens</name>
    <dbReference type="NCBI Taxonomy" id="1048519"/>
    <lineage>
        <taxon>Eukaryota</taxon>
        <taxon>Fungi</taxon>
        <taxon>Dikarya</taxon>
        <taxon>Ascomycota</taxon>
        <taxon>Pezizomycotina</taxon>
        <taxon>Dothideomycetes</taxon>
        <taxon>Dothideomycetes incertae sedis</taxon>
        <taxon>Trypetheliales</taxon>
        <taxon>Trypetheliaceae</taxon>
        <taxon>Viridothelium</taxon>
    </lineage>
</organism>
<keyword evidence="2" id="KW-1185">Reference proteome</keyword>
<reference evidence="1" key="1">
    <citation type="journal article" date="2020" name="Stud. Mycol.">
        <title>101 Dothideomycetes genomes: a test case for predicting lifestyles and emergence of pathogens.</title>
        <authorList>
            <person name="Haridas S."/>
            <person name="Albert R."/>
            <person name="Binder M."/>
            <person name="Bloem J."/>
            <person name="Labutti K."/>
            <person name="Salamov A."/>
            <person name="Andreopoulos B."/>
            <person name="Baker S."/>
            <person name="Barry K."/>
            <person name="Bills G."/>
            <person name="Bluhm B."/>
            <person name="Cannon C."/>
            <person name="Castanera R."/>
            <person name="Culley D."/>
            <person name="Daum C."/>
            <person name="Ezra D."/>
            <person name="Gonzalez J."/>
            <person name="Henrissat B."/>
            <person name="Kuo A."/>
            <person name="Liang C."/>
            <person name="Lipzen A."/>
            <person name="Lutzoni F."/>
            <person name="Magnuson J."/>
            <person name="Mondo S."/>
            <person name="Nolan M."/>
            <person name="Ohm R."/>
            <person name="Pangilinan J."/>
            <person name="Park H.-J."/>
            <person name="Ramirez L."/>
            <person name="Alfaro M."/>
            <person name="Sun H."/>
            <person name="Tritt A."/>
            <person name="Yoshinaga Y."/>
            <person name="Zwiers L.-H."/>
            <person name="Turgeon B."/>
            <person name="Goodwin S."/>
            <person name="Spatafora J."/>
            <person name="Crous P."/>
            <person name="Grigoriev I."/>
        </authorList>
    </citation>
    <scope>NUCLEOTIDE SEQUENCE</scope>
    <source>
        <strain evidence="1">Tuck. ex Michener</strain>
    </source>
</reference>
<evidence type="ECO:0000313" key="2">
    <source>
        <dbReference type="Proteomes" id="UP000800092"/>
    </source>
</evidence>
<dbReference type="InterPro" id="IPR054208">
    <property type="entry name" value="DUF6914"/>
</dbReference>
<evidence type="ECO:0000313" key="1">
    <source>
        <dbReference type="EMBL" id="KAF2232217.1"/>
    </source>
</evidence>
<dbReference type="EMBL" id="ML991818">
    <property type="protein sequence ID" value="KAF2232217.1"/>
    <property type="molecule type" value="Genomic_DNA"/>
</dbReference>
<dbReference type="OrthoDB" id="2679825at2759"/>
<protein>
    <submittedName>
        <fullName evidence="1">Uncharacterized protein</fullName>
    </submittedName>
</protein>
<dbReference type="AlphaFoldDB" id="A0A6A6H2W0"/>
<accession>A0A6A6H2W0</accession>